<dbReference type="KEGG" id="mff:MFFC18_47060"/>
<dbReference type="RefSeq" id="WP_075083662.1">
    <property type="nucleotide sequence ID" value="NZ_CP042912.1"/>
</dbReference>
<sequence>MTQEQLEQEISQQTGEHVGTIRRLGFSPLQEIIPLEERQTPLVVDWDLLDSTRKSGPTLLPRYL</sequence>
<dbReference type="Proteomes" id="UP000322214">
    <property type="component" value="Chromosome"/>
</dbReference>
<accession>A0A5B9PR35</accession>
<name>A0A5B9PR35_9BACT</name>
<dbReference type="EMBL" id="CP042912">
    <property type="protein sequence ID" value="QEG24783.1"/>
    <property type="molecule type" value="Genomic_DNA"/>
</dbReference>
<evidence type="ECO:0000313" key="1">
    <source>
        <dbReference type="EMBL" id="QEG24783.1"/>
    </source>
</evidence>
<dbReference type="STRING" id="980251.GCA_001642875_00863"/>
<keyword evidence="2" id="KW-1185">Reference proteome</keyword>
<dbReference type="AlphaFoldDB" id="A0A5B9PR35"/>
<organism evidence="1 2">
    <name type="scientific">Mariniblastus fucicola</name>
    <dbReference type="NCBI Taxonomy" id="980251"/>
    <lineage>
        <taxon>Bacteria</taxon>
        <taxon>Pseudomonadati</taxon>
        <taxon>Planctomycetota</taxon>
        <taxon>Planctomycetia</taxon>
        <taxon>Pirellulales</taxon>
        <taxon>Pirellulaceae</taxon>
        <taxon>Mariniblastus</taxon>
    </lineage>
</organism>
<reference evidence="1 2" key="1">
    <citation type="submission" date="2019-08" db="EMBL/GenBank/DDBJ databases">
        <title>Deep-cultivation of Planctomycetes and their phenomic and genomic characterization uncovers novel biology.</title>
        <authorList>
            <person name="Wiegand S."/>
            <person name="Jogler M."/>
            <person name="Boedeker C."/>
            <person name="Pinto D."/>
            <person name="Vollmers J."/>
            <person name="Rivas-Marin E."/>
            <person name="Kohn T."/>
            <person name="Peeters S.H."/>
            <person name="Heuer A."/>
            <person name="Rast P."/>
            <person name="Oberbeckmann S."/>
            <person name="Bunk B."/>
            <person name="Jeske O."/>
            <person name="Meyerdierks A."/>
            <person name="Storesund J.E."/>
            <person name="Kallscheuer N."/>
            <person name="Luecker S."/>
            <person name="Lage O.M."/>
            <person name="Pohl T."/>
            <person name="Merkel B.J."/>
            <person name="Hornburger P."/>
            <person name="Mueller R.-W."/>
            <person name="Bruemmer F."/>
            <person name="Labrenz M."/>
            <person name="Spormann A.M."/>
            <person name="Op den Camp H."/>
            <person name="Overmann J."/>
            <person name="Amann R."/>
            <person name="Jetten M.S.M."/>
            <person name="Mascher T."/>
            <person name="Medema M.H."/>
            <person name="Devos D.P."/>
            <person name="Kaster A.-K."/>
            <person name="Ovreas L."/>
            <person name="Rohde M."/>
            <person name="Galperin M.Y."/>
            <person name="Jogler C."/>
        </authorList>
    </citation>
    <scope>NUCLEOTIDE SEQUENCE [LARGE SCALE GENOMIC DNA]</scope>
    <source>
        <strain evidence="1 2">FC18</strain>
    </source>
</reference>
<protein>
    <submittedName>
        <fullName evidence="1">Uncharacterized protein</fullName>
    </submittedName>
</protein>
<gene>
    <name evidence="1" type="ORF">MFFC18_47060</name>
</gene>
<proteinExistence type="predicted"/>
<dbReference type="OrthoDB" id="281889at2"/>
<evidence type="ECO:0000313" key="2">
    <source>
        <dbReference type="Proteomes" id="UP000322214"/>
    </source>
</evidence>